<dbReference type="InterPro" id="IPR000210">
    <property type="entry name" value="BTB/POZ_dom"/>
</dbReference>
<dbReference type="SUPFAM" id="SSF54695">
    <property type="entry name" value="POZ domain"/>
    <property type="match status" value="1"/>
</dbReference>
<proteinExistence type="predicted"/>
<feature type="domain" description="BTB" evidence="1">
    <location>
        <begin position="25"/>
        <end position="93"/>
    </location>
</feature>
<dbReference type="CDD" id="cd18186">
    <property type="entry name" value="BTB_POZ_ZBTB_KLHL-like"/>
    <property type="match status" value="1"/>
</dbReference>
<keyword evidence="3" id="KW-1185">Reference proteome</keyword>
<dbReference type="InterPro" id="IPR011333">
    <property type="entry name" value="SKP1/BTB/POZ_sf"/>
</dbReference>
<accession>A0ABR1TH29</accession>
<gene>
    <name evidence="2" type="ORF">PG996_014010</name>
</gene>
<dbReference type="EMBL" id="JAQQWM010000009">
    <property type="protein sequence ID" value="KAK8045946.1"/>
    <property type="molecule type" value="Genomic_DNA"/>
</dbReference>
<evidence type="ECO:0000313" key="3">
    <source>
        <dbReference type="Proteomes" id="UP001446871"/>
    </source>
</evidence>
<name>A0ABR1TH29_9PEZI</name>
<reference evidence="2 3" key="1">
    <citation type="submission" date="2023-01" db="EMBL/GenBank/DDBJ databases">
        <title>Analysis of 21 Apiospora genomes using comparative genomics revels a genus with tremendous synthesis potential of carbohydrate active enzymes and secondary metabolites.</title>
        <authorList>
            <person name="Sorensen T."/>
        </authorList>
    </citation>
    <scope>NUCLEOTIDE SEQUENCE [LARGE SCALE GENOMIC DNA]</scope>
    <source>
        <strain evidence="2 3">CBS 83171</strain>
    </source>
</reference>
<dbReference type="SMART" id="SM00225">
    <property type="entry name" value="BTB"/>
    <property type="match status" value="1"/>
</dbReference>
<sequence>MASTQNTDLSRKGDMHLWMHDDKYSDIEVQCQGETWLVHRSILGSRSKYFDAIMSGLRKRPDGYYVLKMDAFQPDLLEAIMYFIYTGEVYHVDIEGSTIDYEVLSKLHQLSGFFELQEFQEALIPKIANNLDRSTNYFKQPKNAKRFTKKKLDVFLRAVRVAYQGLEDEQAELRKLYVNFFFKSFPLVAKDDYFYEQIRRMPLFSADLLKALGLKAWGMESNGSTVGRATAGKSTPAKATRS</sequence>
<dbReference type="Gene3D" id="3.30.710.10">
    <property type="entry name" value="Potassium Channel Kv1.1, Chain A"/>
    <property type="match status" value="1"/>
</dbReference>
<dbReference type="Proteomes" id="UP001446871">
    <property type="component" value="Unassembled WGS sequence"/>
</dbReference>
<evidence type="ECO:0000259" key="1">
    <source>
        <dbReference type="PROSITE" id="PS50097"/>
    </source>
</evidence>
<comment type="caution">
    <text evidence="2">The sequence shown here is derived from an EMBL/GenBank/DDBJ whole genome shotgun (WGS) entry which is preliminary data.</text>
</comment>
<protein>
    <recommendedName>
        <fullName evidence="1">BTB domain-containing protein</fullName>
    </recommendedName>
</protein>
<organism evidence="2 3">
    <name type="scientific">Apiospora saccharicola</name>
    <dbReference type="NCBI Taxonomy" id="335842"/>
    <lineage>
        <taxon>Eukaryota</taxon>
        <taxon>Fungi</taxon>
        <taxon>Dikarya</taxon>
        <taxon>Ascomycota</taxon>
        <taxon>Pezizomycotina</taxon>
        <taxon>Sordariomycetes</taxon>
        <taxon>Xylariomycetidae</taxon>
        <taxon>Amphisphaeriales</taxon>
        <taxon>Apiosporaceae</taxon>
        <taxon>Apiospora</taxon>
    </lineage>
</organism>
<dbReference type="PANTHER" id="PTHR47843:SF5">
    <property type="entry name" value="BTB_POZ DOMAIN PROTEIN"/>
    <property type="match status" value="1"/>
</dbReference>
<dbReference type="PROSITE" id="PS50097">
    <property type="entry name" value="BTB"/>
    <property type="match status" value="1"/>
</dbReference>
<evidence type="ECO:0000313" key="2">
    <source>
        <dbReference type="EMBL" id="KAK8045946.1"/>
    </source>
</evidence>
<dbReference type="Pfam" id="PF00651">
    <property type="entry name" value="BTB"/>
    <property type="match status" value="1"/>
</dbReference>
<dbReference type="PANTHER" id="PTHR47843">
    <property type="entry name" value="BTB DOMAIN-CONTAINING PROTEIN-RELATED"/>
    <property type="match status" value="1"/>
</dbReference>